<accession>A0AAD9DIK5</accession>
<protein>
    <recommendedName>
        <fullName evidence="3">F-box domain-containing protein</fullName>
    </recommendedName>
</protein>
<name>A0AAD9DIK5_9STRA</name>
<keyword evidence="2" id="KW-1185">Reference proteome</keyword>
<evidence type="ECO:0000313" key="1">
    <source>
        <dbReference type="EMBL" id="KAK1746878.1"/>
    </source>
</evidence>
<dbReference type="InterPro" id="IPR051341">
    <property type="entry name" value="Zyg-11_UBL_adapter"/>
</dbReference>
<dbReference type="InterPro" id="IPR032675">
    <property type="entry name" value="LRR_dom_sf"/>
</dbReference>
<dbReference type="Proteomes" id="UP001224775">
    <property type="component" value="Unassembled WGS sequence"/>
</dbReference>
<proteinExistence type="predicted"/>
<gene>
    <name evidence="1" type="ORF">QTG54_002222</name>
</gene>
<sequence length="673" mass="76995">MSTALPNLQQLSICGGHKYSDGQDAIEATAAITADDTIHGIGMLSKFTKLRVLEIGDANYLTGSLGDLSPLKNTLEKVCIQKCRNISGNFMELADFPRLKELDLHNTAVTGDIQDICVDDFPVLERLSLPKNVRGGRGYEFQHVNEVPTFMHTIYVLLQRTPTLFTEFELSRAFDWRLSEDSPDWYADDELAKLIPILPLAPFQLRFIQSGSRRGWRWCNSKRNDSCEINWFGPEPSSDEIEEFLRRNVVGRVSLHRRVSLLLPSSGSHFAMQSTASAPESSNNMHLDNDETPEVLGTDEVAIIFGFLSPYDIMRARVCKTWRDAAKKTVVPPSDEYVEIHDPRSYNAVRVMSTALPNLEQLMISKLGSGHVYSDGDDPEEWDIDHINHITHDIDIISRFRKLRILDFFQAPLTGRYPVLFNFPLLQELSISYCQNLKFDLDMLRGFPLLEVLNVGDNQHLTGNISSLSPLKNTLKKLHIWTCLSVRGDFMDLADFSRLKNLFLYDTHVTGDIRDIKANDFPALESFYLPNTVHGGVNYEFRDVAEVPSFMHALHLLSQRTPALFSKDFLSEASGWKLSKDSPDWYEEIESVFPKPPFHLQFVRAGSRRGWSWCDFRRVNLCEINWLDPEPCCESSDYGTYIKELQDVERCVGFYRGYYQPPTEAEYRRLIED</sequence>
<dbReference type="EMBL" id="JATAAI010000003">
    <property type="protein sequence ID" value="KAK1746878.1"/>
    <property type="molecule type" value="Genomic_DNA"/>
</dbReference>
<reference evidence="1" key="1">
    <citation type="submission" date="2023-06" db="EMBL/GenBank/DDBJ databases">
        <title>Survivors Of The Sea: Transcriptome response of Skeletonema marinoi to long-term dormancy.</title>
        <authorList>
            <person name="Pinder M.I.M."/>
            <person name="Kourtchenko O."/>
            <person name="Robertson E.K."/>
            <person name="Larsson T."/>
            <person name="Maumus F."/>
            <person name="Osuna-Cruz C.M."/>
            <person name="Vancaester E."/>
            <person name="Stenow R."/>
            <person name="Vandepoele K."/>
            <person name="Ploug H."/>
            <person name="Bruchert V."/>
            <person name="Godhe A."/>
            <person name="Topel M."/>
        </authorList>
    </citation>
    <scope>NUCLEOTIDE SEQUENCE</scope>
    <source>
        <strain evidence="1">R05AC</strain>
    </source>
</reference>
<dbReference type="PANTHER" id="PTHR12904">
    <property type="match status" value="1"/>
</dbReference>
<dbReference type="AlphaFoldDB" id="A0AAD9DIK5"/>
<evidence type="ECO:0008006" key="3">
    <source>
        <dbReference type="Google" id="ProtNLM"/>
    </source>
</evidence>
<organism evidence="1 2">
    <name type="scientific">Skeletonema marinoi</name>
    <dbReference type="NCBI Taxonomy" id="267567"/>
    <lineage>
        <taxon>Eukaryota</taxon>
        <taxon>Sar</taxon>
        <taxon>Stramenopiles</taxon>
        <taxon>Ochrophyta</taxon>
        <taxon>Bacillariophyta</taxon>
        <taxon>Coscinodiscophyceae</taxon>
        <taxon>Thalassiosirophycidae</taxon>
        <taxon>Thalassiosirales</taxon>
        <taxon>Skeletonemataceae</taxon>
        <taxon>Skeletonema</taxon>
        <taxon>Skeletonema marinoi-dohrnii complex</taxon>
    </lineage>
</organism>
<evidence type="ECO:0000313" key="2">
    <source>
        <dbReference type="Proteomes" id="UP001224775"/>
    </source>
</evidence>
<dbReference type="Gene3D" id="3.80.10.10">
    <property type="entry name" value="Ribonuclease Inhibitor"/>
    <property type="match status" value="2"/>
</dbReference>
<dbReference type="SUPFAM" id="SSF52058">
    <property type="entry name" value="L domain-like"/>
    <property type="match status" value="1"/>
</dbReference>
<comment type="caution">
    <text evidence="1">The sequence shown here is derived from an EMBL/GenBank/DDBJ whole genome shotgun (WGS) entry which is preliminary data.</text>
</comment>
<dbReference type="PANTHER" id="PTHR12904:SF23">
    <property type="entry name" value="PROTEIN ZER-1 HOMOLOG"/>
    <property type="match status" value="1"/>
</dbReference>